<keyword evidence="1" id="KW-0479">Metal-binding</keyword>
<dbReference type="GO" id="GO:0006606">
    <property type="term" value="P:protein import into nucleus"/>
    <property type="evidence" value="ECO:0007669"/>
    <property type="project" value="TreeGrafter"/>
</dbReference>
<evidence type="ECO:0000256" key="2">
    <source>
        <dbReference type="ARBA" id="ARBA00022771"/>
    </source>
</evidence>
<name>A0A6J1WRL7_GALME</name>
<dbReference type="Proteomes" id="UP001652740">
    <property type="component" value="Unplaced"/>
</dbReference>
<evidence type="ECO:0000313" key="5">
    <source>
        <dbReference type="Proteomes" id="UP001652740"/>
    </source>
</evidence>
<evidence type="ECO:0000259" key="4">
    <source>
        <dbReference type="Pfam" id="PF14768"/>
    </source>
</evidence>
<dbReference type="GeneID" id="113517485"/>
<dbReference type="PANTHER" id="PTHR31742">
    <property type="entry name" value="RPA-INTERACTING PROTEIN RPAIN"/>
    <property type="match status" value="1"/>
</dbReference>
<accession>A0A6J1WRL7</accession>
<keyword evidence="5" id="KW-1185">Reference proteome</keyword>
<dbReference type="InterPro" id="IPR028159">
    <property type="entry name" value="RPA_interact_C_dom"/>
</dbReference>
<dbReference type="AlphaFoldDB" id="A0A6J1WRL7"/>
<dbReference type="PANTHER" id="PTHR31742:SF1">
    <property type="entry name" value="RPA-INTERACTING PROTEIN"/>
    <property type="match status" value="1"/>
</dbReference>
<organism evidence="5 6">
    <name type="scientific">Galleria mellonella</name>
    <name type="common">Greater wax moth</name>
    <dbReference type="NCBI Taxonomy" id="7137"/>
    <lineage>
        <taxon>Eukaryota</taxon>
        <taxon>Metazoa</taxon>
        <taxon>Ecdysozoa</taxon>
        <taxon>Arthropoda</taxon>
        <taxon>Hexapoda</taxon>
        <taxon>Insecta</taxon>
        <taxon>Pterygota</taxon>
        <taxon>Neoptera</taxon>
        <taxon>Endopterygota</taxon>
        <taxon>Lepidoptera</taxon>
        <taxon>Glossata</taxon>
        <taxon>Ditrysia</taxon>
        <taxon>Pyraloidea</taxon>
        <taxon>Pyralidae</taxon>
        <taxon>Galleriinae</taxon>
        <taxon>Galleria</taxon>
    </lineage>
</organism>
<reference evidence="6" key="1">
    <citation type="submission" date="2025-08" db="UniProtKB">
        <authorList>
            <consortium name="RefSeq"/>
        </authorList>
    </citation>
    <scope>IDENTIFICATION</scope>
    <source>
        <tissue evidence="6">Whole larvae</tissue>
    </source>
</reference>
<evidence type="ECO:0000256" key="1">
    <source>
        <dbReference type="ARBA" id="ARBA00022723"/>
    </source>
</evidence>
<dbReference type="OrthoDB" id="435311at2759"/>
<feature type="domain" description="RPA-interacting protein C-terminal" evidence="4">
    <location>
        <begin position="125"/>
        <end position="203"/>
    </location>
</feature>
<dbReference type="Pfam" id="PF14768">
    <property type="entry name" value="RPA_interact_C"/>
    <property type="match status" value="1"/>
</dbReference>
<protein>
    <submittedName>
        <fullName evidence="6">RPA-interacting protein-like isoform X1</fullName>
    </submittedName>
</protein>
<evidence type="ECO:0000313" key="6">
    <source>
        <dbReference type="RefSeq" id="XP_026757960.1"/>
    </source>
</evidence>
<proteinExistence type="predicted"/>
<sequence length="206" mass="24424">MNSSTVSSPRFKNLNCNSRKHSPIEIKEKMRKNYRDKVQNCRNMLLNKFRGAHIDTEIHNTLNDIYRSMFNFTNIHSIDDEEIEIFDEIKKELILEEFQWLMKEYEKSQADNVDWSLEEEDNNLICPVCQKFNCTLQNKVLTCTNCKSAIITEKSLDQIKYEIFNMLEKHNTACNNDLQFTLVPDTKESHNIYAICEECMEMQMIV</sequence>
<gene>
    <name evidence="6" type="primary">LOC113517485</name>
</gene>
<dbReference type="GO" id="GO:0005634">
    <property type="term" value="C:nucleus"/>
    <property type="evidence" value="ECO:0007669"/>
    <property type="project" value="TreeGrafter"/>
</dbReference>
<dbReference type="GO" id="GO:0008270">
    <property type="term" value="F:zinc ion binding"/>
    <property type="evidence" value="ECO:0007669"/>
    <property type="project" value="UniProtKB-KW"/>
</dbReference>
<keyword evidence="2" id="KW-0863">Zinc-finger</keyword>
<evidence type="ECO:0000256" key="3">
    <source>
        <dbReference type="ARBA" id="ARBA00022833"/>
    </source>
</evidence>
<dbReference type="InterPro" id="IPR028156">
    <property type="entry name" value="RIP"/>
</dbReference>
<keyword evidence="3" id="KW-0862">Zinc</keyword>
<dbReference type="KEGG" id="gmw:113517485"/>
<dbReference type="RefSeq" id="XP_026757960.1">
    <property type="nucleotide sequence ID" value="XM_026902159.3"/>
</dbReference>
<dbReference type="InParanoid" id="A0A6J1WRL7"/>